<evidence type="ECO:0000313" key="2">
    <source>
        <dbReference type="EMBL" id="KAK7293269.1"/>
    </source>
</evidence>
<name>A0AAN9PDE5_CLITE</name>
<sequence>MRIRCFIVFLYLPFFTKEIEKLKSELESAKKKCYDTETEMKIKIEELNETISTLQEKIVKEESDKLEAITSYGKEKKARSAAEKVVNENLAKIEKVQDEK</sequence>
<protein>
    <submittedName>
        <fullName evidence="2">Uncharacterized protein</fullName>
    </submittedName>
</protein>
<dbReference type="AlphaFoldDB" id="A0AAN9PDE5"/>
<dbReference type="EMBL" id="JAYKXN010000004">
    <property type="protein sequence ID" value="KAK7293269.1"/>
    <property type="molecule type" value="Genomic_DNA"/>
</dbReference>
<gene>
    <name evidence="2" type="ORF">RJT34_16132</name>
</gene>
<evidence type="ECO:0000256" key="1">
    <source>
        <dbReference type="SAM" id="Coils"/>
    </source>
</evidence>
<feature type="coiled-coil region" evidence="1">
    <location>
        <begin position="12"/>
        <end position="64"/>
    </location>
</feature>
<evidence type="ECO:0000313" key="3">
    <source>
        <dbReference type="Proteomes" id="UP001359559"/>
    </source>
</evidence>
<keyword evidence="3" id="KW-1185">Reference proteome</keyword>
<keyword evidence="1" id="KW-0175">Coiled coil</keyword>
<reference evidence="2 3" key="1">
    <citation type="submission" date="2024-01" db="EMBL/GenBank/DDBJ databases">
        <title>The genomes of 5 underutilized Papilionoideae crops provide insights into root nodulation and disease resistance.</title>
        <authorList>
            <person name="Yuan L."/>
        </authorList>
    </citation>
    <scope>NUCLEOTIDE SEQUENCE [LARGE SCALE GENOMIC DNA]</scope>
    <source>
        <strain evidence="2">LY-2023</strain>
        <tissue evidence="2">Leaf</tissue>
    </source>
</reference>
<comment type="caution">
    <text evidence="2">The sequence shown here is derived from an EMBL/GenBank/DDBJ whole genome shotgun (WGS) entry which is preliminary data.</text>
</comment>
<accession>A0AAN9PDE5</accession>
<dbReference type="Proteomes" id="UP001359559">
    <property type="component" value="Unassembled WGS sequence"/>
</dbReference>
<proteinExistence type="predicted"/>
<organism evidence="2 3">
    <name type="scientific">Clitoria ternatea</name>
    <name type="common">Butterfly pea</name>
    <dbReference type="NCBI Taxonomy" id="43366"/>
    <lineage>
        <taxon>Eukaryota</taxon>
        <taxon>Viridiplantae</taxon>
        <taxon>Streptophyta</taxon>
        <taxon>Embryophyta</taxon>
        <taxon>Tracheophyta</taxon>
        <taxon>Spermatophyta</taxon>
        <taxon>Magnoliopsida</taxon>
        <taxon>eudicotyledons</taxon>
        <taxon>Gunneridae</taxon>
        <taxon>Pentapetalae</taxon>
        <taxon>rosids</taxon>
        <taxon>fabids</taxon>
        <taxon>Fabales</taxon>
        <taxon>Fabaceae</taxon>
        <taxon>Papilionoideae</taxon>
        <taxon>50 kb inversion clade</taxon>
        <taxon>NPAAA clade</taxon>
        <taxon>indigoferoid/millettioid clade</taxon>
        <taxon>Phaseoleae</taxon>
        <taxon>Clitoria</taxon>
    </lineage>
</organism>